<feature type="domain" description="Hcy-binding" evidence="5">
    <location>
        <begin position="2"/>
        <end position="293"/>
    </location>
</feature>
<reference evidence="6 7" key="1">
    <citation type="submission" date="2017-09" db="EMBL/GenBank/DDBJ databases">
        <title>Depth-based differentiation of microbial function through sediment-hosted aquifers and enrichment of novel symbionts in the deep terrestrial subsurface.</title>
        <authorList>
            <person name="Probst A.J."/>
            <person name="Ladd B."/>
            <person name="Jarett J.K."/>
            <person name="Geller-Mcgrath D.E."/>
            <person name="Sieber C.M."/>
            <person name="Emerson J.B."/>
            <person name="Anantharaman K."/>
            <person name="Thomas B.C."/>
            <person name="Malmstrom R."/>
            <person name="Stieglmeier M."/>
            <person name="Klingl A."/>
            <person name="Woyke T."/>
            <person name="Ryan C.M."/>
            <person name="Banfield J.F."/>
        </authorList>
    </citation>
    <scope>NUCLEOTIDE SEQUENCE [LARGE SCALE GENOMIC DNA]</scope>
    <source>
        <strain evidence="6">CG12_big_fil_rev_8_21_14_0_65_43_15</strain>
    </source>
</reference>
<feature type="binding site" evidence="3 4">
    <location>
        <position position="211"/>
    </location>
    <ligand>
        <name>Zn(2+)</name>
        <dbReference type="ChEBI" id="CHEBI:29105"/>
    </ligand>
</feature>
<keyword evidence="2 4" id="KW-0808">Transferase</keyword>
<dbReference type="PANTHER" id="PTHR11103:SF18">
    <property type="entry name" value="SLR1189 PROTEIN"/>
    <property type="match status" value="1"/>
</dbReference>
<dbReference type="InterPro" id="IPR036589">
    <property type="entry name" value="HCY_dom_sf"/>
</dbReference>
<dbReference type="SUPFAM" id="SSF82282">
    <property type="entry name" value="Homocysteine S-methyltransferase"/>
    <property type="match status" value="1"/>
</dbReference>
<dbReference type="PIRSF" id="PIRSF037505">
    <property type="entry name" value="Betaine_HMT"/>
    <property type="match status" value="1"/>
</dbReference>
<dbReference type="GO" id="GO:0009086">
    <property type="term" value="P:methionine biosynthetic process"/>
    <property type="evidence" value="ECO:0007669"/>
    <property type="project" value="InterPro"/>
</dbReference>
<dbReference type="PANTHER" id="PTHR11103">
    <property type="entry name" value="SLR1189 PROTEIN"/>
    <property type="match status" value="1"/>
</dbReference>
<evidence type="ECO:0000256" key="4">
    <source>
        <dbReference type="PROSITE-ProRule" id="PRU00333"/>
    </source>
</evidence>
<evidence type="ECO:0000313" key="7">
    <source>
        <dbReference type="Proteomes" id="UP000231267"/>
    </source>
</evidence>
<dbReference type="EMBL" id="PFGP01000091">
    <property type="protein sequence ID" value="PIW66351.1"/>
    <property type="molecule type" value="Genomic_DNA"/>
</dbReference>
<dbReference type="GO" id="GO:0008270">
    <property type="term" value="F:zinc ion binding"/>
    <property type="evidence" value="ECO:0007669"/>
    <property type="project" value="InterPro"/>
</dbReference>
<evidence type="ECO:0000256" key="3">
    <source>
        <dbReference type="PIRSR" id="PIRSR037505-2"/>
    </source>
</evidence>
<comment type="caution">
    <text evidence="6">The sequence shown here is derived from an EMBL/GenBank/DDBJ whole genome shotgun (WGS) entry which is preliminary data.</text>
</comment>
<feature type="binding site" evidence="3 4">
    <location>
        <position position="278"/>
    </location>
    <ligand>
        <name>Zn(2+)</name>
        <dbReference type="ChEBI" id="CHEBI:29105"/>
    </ligand>
</feature>
<evidence type="ECO:0000256" key="1">
    <source>
        <dbReference type="ARBA" id="ARBA00022603"/>
    </source>
</evidence>
<keyword evidence="3 4" id="KW-0862">Zinc</keyword>
<organism evidence="6 7">
    <name type="scientific">Candidatus Taenaricola geysiri</name>
    <dbReference type="NCBI Taxonomy" id="1974752"/>
    <lineage>
        <taxon>Bacteria</taxon>
        <taxon>Pseudomonadati</taxon>
        <taxon>Candidatus Omnitrophota</taxon>
        <taxon>Candidatus Taenaricola</taxon>
    </lineage>
</organism>
<dbReference type="AlphaFoldDB" id="A0A2J0LES0"/>
<evidence type="ECO:0000256" key="2">
    <source>
        <dbReference type="ARBA" id="ARBA00022679"/>
    </source>
</evidence>
<dbReference type="Proteomes" id="UP000231267">
    <property type="component" value="Unassembled WGS sequence"/>
</dbReference>
<dbReference type="GO" id="GO:0008168">
    <property type="term" value="F:methyltransferase activity"/>
    <property type="evidence" value="ECO:0007669"/>
    <property type="project" value="UniProtKB-UniRule"/>
</dbReference>
<dbReference type="GO" id="GO:0032259">
    <property type="term" value="P:methylation"/>
    <property type="evidence" value="ECO:0007669"/>
    <property type="project" value="UniProtKB-KW"/>
</dbReference>
<protein>
    <submittedName>
        <fullName evidence="6">Methionine synthase</fullName>
    </submittedName>
</protein>
<feature type="binding site" evidence="3 4">
    <location>
        <position position="279"/>
    </location>
    <ligand>
        <name>Zn(2+)</name>
        <dbReference type="ChEBI" id="CHEBI:29105"/>
    </ligand>
</feature>
<dbReference type="InterPro" id="IPR017226">
    <property type="entry name" value="BHMT-like"/>
</dbReference>
<keyword evidence="1 4" id="KW-0489">Methyltransferase</keyword>
<accession>A0A2J0LES0</accession>
<dbReference type="Pfam" id="PF02574">
    <property type="entry name" value="S-methyl_trans"/>
    <property type="match status" value="1"/>
</dbReference>
<proteinExistence type="predicted"/>
<evidence type="ECO:0000313" key="6">
    <source>
        <dbReference type="EMBL" id="PIW66351.1"/>
    </source>
</evidence>
<keyword evidence="3 4" id="KW-0479">Metal-binding</keyword>
<sequence>MIIFMDRLKKGEILICDGAMGTSLQAAGLGIGEAPEEWNISKPEVVKKVHKSFIDVGSDMIATNTFGANPIKLKKAGLGDKFKEINAAAVKIAKEAADSKAFVLGDIGPTGQFLKPAGALSEKEFYSAFFDQADILAKSGVDTFIIETMSALDELKTAVSACRKAAPGIPIIATMTFNKGNKGYRTITGVSVEEAAKELIGFKCDVIGANCGCGSVQMAEIAALMRKAAGKEAFLIAQPNAGMPKLINNETVFDESLDDFAKAIPDFIKSGVNIIGGCCGTTPEHIRKIVEIVRS</sequence>
<evidence type="ECO:0000259" key="5">
    <source>
        <dbReference type="PROSITE" id="PS50970"/>
    </source>
</evidence>
<dbReference type="Gene3D" id="3.20.20.330">
    <property type="entry name" value="Homocysteine-binding-like domain"/>
    <property type="match status" value="1"/>
</dbReference>
<name>A0A2J0LES0_9BACT</name>
<gene>
    <name evidence="6" type="ORF">COW11_03710</name>
</gene>
<comment type="cofactor">
    <cofactor evidence="3">
        <name>Zn(2+)</name>
        <dbReference type="ChEBI" id="CHEBI:29105"/>
    </cofactor>
    <text evidence="3">Binds 1 zinc ion per subunit.</text>
</comment>
<dbReference type="InterPro" id="IPR003726">
    <property type="entry name" value="HCY_dom"/>
</dbReference>
<dbReference type="PROSITE" id="PS50970">
    <property type="entry name" value="HCY"/>
    <property type="match status" value="1"/>
</dbReference>